<evidence type="ECO:0000313" key="2">
    <source>
        <dbReference type="Proteomes" id="UP000054558"/>
    </source>
</evidence>
<sequence length="220" mass="24125">MAPTAQDEAESACPEDGDLGDLMPELLVAVVHIVRARGRATLDEDRGNMKRVALNEGKVIHWQYCWTDKEDYAAAGLGELDMEFFSQWQEKSVPAEFRREKGKDKGSGGFLGGKGKVVLGAENRPLFARRAASVKACENLAKFRQELKPPTKRRLKDQGGFGTGKMEPPRKVRIADLARGKGASVAVELHLRCDDFDGTTGTLTGRLELVGESDGHNDEK</sequence>
<accession>A0A1Y1IE30</accession>
<protein>
    <submittedName>
        <fullName evidence="1">Uncharacterized protein</fullName>
    </submittedName>
</protein>
<proteinExistence type="predicted"/>
<evidence type="ECO:0000313" key="1">
    <source>
        <dbReference type="EMBL" id="GAQ86977.1"/>
    </source>
</evidence>
<dbReference type="Proteomes" id="UP000054558">
    <property type="component" value="Unassembled WGS sequence"/>
</dbReference>
<dbReference type="AlphaFoldDB" id="A0A1Y1IE30"/>
<keyword evidence="2" id="KW-1185">Reference proteome</keyword>
<reference evidence="1 2" key="1">
    <citation type="journal article" date="2014" name="Nat. Commun.">
        <title>Klebsormidium flaccidum genome reveals primary factors for plant terrestrial adaptation.</title>
        <authorList>
            <person name="Hori K."/>
            <person name="Maruyama F."/>
            <person name="Fujisawa T."/>
            <person name="Togashi T."/>
            <person name="Yamamoto N."/>
            <person name="Seo M."/>
            <person name="Sato S."/>
            <person name="Yamada T."/>
            <person name="Mori H."/>
            <person name="Tajima N."/>
            <person name="Moriyama T."/>
            <person name="Ikeuchi M."/>
            <person name="Watanabe M."/>
            <person name="Wada H."/>
            <person name="Kobayashi K."/>
            <person name="Saito M."/>
            <person name="Masuda T."/>
            <person name="Sasaki-Sekimoto Y."/>
            <person name="Mashiguchi K."/>
            <person name="Awai K."/>
            <person name="Shimojima M."/>
            <person name="Masuda S."/>
            <person name="Iwai M."/>
            <person name="Nobusawa T."/>
            <person name="Narise T."/>
            <person name="Kondo S."/>
            <person name="Saito H."/>
            <person name="Sato R."/>
            <person name="Murakawa M."/>
            <person name="Ihara Y."/>
            <person name="Oshima-Yamada Y."/>
            <person name="Ohtaka K."/>
            <person name="Satoh M."/>
            <person name="Sonobe K."/>
            <person name="Ishii M."/>
            <person name="Ohtani R."/>
            <person name="Kanamori-Sato M."/>
            <person name="Honoki R."/>
            <person name="Miyazaki D."/>
            <person name="Mochizuki H."/>
            <person name="Umetsu J."/>
            <person name="Higashi K."/>
            <person name="Shibata D."/>
            <person name="Kamiya Y."/>
            <person name="Sato N."/>
            <person name="Nakamura Y."/>
            <person name="Tabata S."/>
            <person name="Ida S."/>
            <person name="Kurokawa K."/>
            <person name="Ohta H."/>
        </authorList>
    </citation>
    <scope>NUCLEOTIDE SEQUENCE [LARGE SCALE GENOMIC DNA]</scope>
    <source>
        <strain evidence="1 2">NIES-2285</strain>
    </source>
</reference>
<gene>
    <name evidence="1" type="ORF">KFL_003230220</name>
</gene>
<name>A0A1Y1IE30_KLENI</name>
<organism evidence="1 2">
    <name type="scientific">Klebsormidium nitens</name>
    <name type="common">Green alga</name>
    <name type="synonym">Ulothrix nitens</name>
    <dbReference type="NCBI Taxonomy" id="105231"/>
    <lineage>
        <taxon>Eukaryota</taxon>
        <taxon>Viridiplantae</taxon>
        <taxon>Streptophyta</taxon>
        <taxon>Klebsormidiophyceae</taxon>
        <taxon>Klebsormidiales</taxon>
        <taxon>Klebsormidiaceae</taxon>
        <taxon>Klebsormidium</taxon>
    </lineage>
</organism>
<dbReference type="EMBL" id="DF237272">
    <property type="protein sequence ID" value="GAQ86977.1"/>
    <property type="molecule type" value="Genomic_DNA"/>
</dbReference>